<dbReference type="RefSeq" id="WP_058032388.1">
    <property type="nucleotide sequence ID" value="NZ_CP013188.1"/>
</dbReference>
<dbReference type="InterPro" id="IPR000772">
    <property type="entry name" value="Ricin_B_lectin"/>
</dbReference>
<evidence type="ECO:0000259" key="2">
    <source>
        <dbReference type="SMART" id="SM00458"/>
    </source>
</evidence>
<dbReference type="KEGG" id="pphe:PP2015_4073"/>
<keyword evidence="4" id="KW-1185">Reference proteome</keyword>
<evidence type="ECO:0000313" key="4">
    <source>
        <dbReference type="Proteomes" id="UP000061457"/>
    </source>
</evidence>
<dbReference type="SUPFAM" id="SSF50370">
    <property type="entry name" value="Ricin B-like lectins"/>
    <property type="match status" value="1"/>
</dbReference>
<dbReference type="Proteomes" id="UP000061457">
    <property type="component" value="Chromosome II"/>
</dbReference>
<reference evidence="4" key="1">
    <citation type="submission" date="2015-11" db="EMBL/GenBank/DDBJ databases">
        <authorList>
            <person name="Kim K.M."/>
        </authorList>
    </citation>
    <scope>NUCLEOTIDE SEQUENCE [LARGE SCALE GENOMIC DNA]</scope>
    <source>
        <strain evidence="4">KCTC 12086</strain>
    </source>
</reference>
<dbReference type="PATRIC" id="fig|161398.10.peg.4176"/>
<organism evidence="3 4">
    <name type="scientific">Pseudoalteromonas phenolica</name>
    <dbReference type="NCBI Taxonomy" id="161398"/>
    <lineage>
        <taxon>Bacteria</taxon>
        <taxon>Pseudomonadati</taxon>
        <taxon>Pseudomonadota</taxon>
        <taxon>Gammaproteobacteria</taxon>
        <taxon>Alteromonadales</taxon>
        <taxon>Pseudoalteromonadaceae</taxon>
        <taxon>Pseudoalteromonas</taxon>
    </lineage>
</organism>
<dbReference type="Pfam" id="PF00652">
    <property type="entry name" value="Ricin_B_lectin"/>
    <property type="match status" value="1"/>
</dbReference>
<keyword evidence="1" id="KW-0732">Signal</keyword>
<sequence length="161" mass="18521">MKKLKKIMFIASSVFILCTQPAKAQDIYYAFENNGYFINAYIHKDSGNVNMWHSADLRDGIWTWYGSDNLALAYGPDLCLNAFNPGQSSNVDVYTCNRNDPEQHWEFIGKGSNIQIRLKNTNFCLNAYKVHNGSNLNLYKCNSSDPEQRFNVQKHLRIPLD</sequence>
<protein>
    <recommendedName>
        <fullName evidence="2">Ricin B lectin domain-containing protein</fullName>
    </recommendedName>
</protein>
<proteinExistence type="predicted"/>
<dbReference type="AlphaFoldDB" id="A0A0S2K8D2"/>
<gene>
    <name evidence="3" type="ORF">PP2015_4073</name>
</gene>
<feature type="domain" description="Ricin B lectin" evidence="2">
    <location>
        <begin position="25"/>
        <end position="153"/>
    </location>
</feature>
<accession>A0A0S2K8D2</accession>
<dbReference type="OrthoDB" id="1493892at2"/>
<feature type="chain" id="PRO_5006601258" description="Ricin B lectin domain-containing protein" evidence="1">
    <location>
        <begin position="25"/>
        <end position="161"/>
    </location>
</feature>
<evidence type="ECO:0000256" key="1">
    <source>
        <dbReference type="SAM" id="SignalP"/>
    </source>
</evidence>
<dbReference type="PROSITE" id="PS50231">
    <property type="entry name" value="RICIN_B_LECTIN"/>
    <property type="match status" value="1"/>
</dbReference>
<dbReference type="EMBL" id="CP013188">
    <property type="protein sequence ID" value="ALO44541.1"/>
    <property type="molecule type" value="Genomic_DNA"/>
</dbReference>
<dbReference type="Gene3D" id="2.80.10.50">
    <property type="match status" value="1"/>
</dbReference>
<feature type="signal peptide" evidence="1">
    <location>
        <begin position="1"/>
        <end position="24"/>
    </location>
</feature>
<evidence type="ECO:0000313" key="3">
    <source>
        <dbReference type="EMBL" id="ALO44541.1"/>
    </source>
</evidence>
<name>A0A0S2K8D2_9GAMM</name>
<dbReference type="InterPro" id="IPR035992">
    <property type="entry name" value="Ricin_B-like_lectins"/>
</dbReference>
<dbReference type="SMART" id="SM00458">
    <property type="entry name" value="RICIN"/>
    <property type="match status" value="1"/>
</dbReference>